<organism evidence="3 4">
    <name type="scientific">Cinchona calisaya</name>
    <dbReference type="NCBI Taxonomy" id="153742"/>
    <lineage>
        <taxon>Eukaryota</taxon>
        <taxon>Viridiplantae</taxon>
        <taxon>Streptophyta</taxon>
        <taxon>Embryophyta</taxon>
        <taxon>Tracheophyta</taxon>
        <taxon>Spermatophyta</taxon>
        <taxon>Magnoliopsida</taxon>
        <taxon>eudicotyledons</taxon>
        <taxon>Gunneridae</taxon>
        <taxon>Pentapetalae</taxon>
        <taxon>asterids</taxon>
        <taxon>lamiids</taxon>
        <taxon>Gentianales</taxon>
        <taxon>Rubiaceae</taxon>
        <taxon>Cinchonoideae</taxon>
        <taxon>Cinchoneae</taxon>
        <taxon>Cinchona</taxon>
    </lineage>
</organism>
<keyword evidence="4" id="KW-1185">Reference proteome</keyword>
<dbReference type="InterPro" id="IPR048258">
    <property type="entry name" value="Cyclins_cyclin-box"/>
</dbReference>
<evidence type="ECO:0008006" key="5">
    <source>
        <dbReference type="Google" id="ProtNLM"/>
    </source>
</evidence>
<dbReference type="SUPFAM" id="SSF47954">
    <property type="entry name" value="Cyclin-like"/>
    <property type="match status" value="1"/>
</dbReference>
<accession>A0ABD2YG63</accession>
<dbReference type="EMBL" id="JBJUIK010000014">
    <property type="protein sequence ID" value="KAL3505059.1"/>
    <property type="molecule type" value="Genomic_DNA"/>
</dbReference>
<feature type="compositionally biased region" description="Basic and acidic residues" evidence="2">
    <location>
        <begin position="130"/>
        <end position="148"/>
    </location>
</feature>
<dbReference type="AlphaFoldDB" id="A0ABD2YG63"/>
<dbReference type="Proteomes" id="UP001630127">
    <property type="component" value="Unassembled WGS sequence"/>
</dbReference>
<evidence type="ECO:0000313" key="4">
    <source>
        <dbReference type="Proteomes" id="UP001630127"/>
    </source>
</evidence>
<proteinExistence type="predicted"/>
<feature type="region of interest" description="Disordered" evidence="2">
    <location>
        <begin position="103"/>
        <end position="148"/>
    </location>
</feature>
<name>A0ABD2YG63_9GENT</name>
<gene>
    <name evidence="3" type="ORF">ACH5RR_034900</name>
</gene>
<dbReference type="InterPro" id="IPR036915">
    <property type="entry name" value="Cyclin-like_sf"/>
</dbReference>
<reference evidence="3 4" key="1">
    <citation type="submission" date="2024-11" db="EMBL/GenBank/DDBJ databases">
        <title>A near-complete genome assembly of Cinchona calisaya.</title>
        <authorList>
            <person name="Lian D.C."/>
            <person name="Zhao X.W."/>
            <person name="Wei L."/>
        </authorList>
    </citation>
    <scope>NUCLEOTIDE SEQUENCE [LARGE SCALE GENOMIC DNA]</scope>
    <source>
        <tissue evidence="3">Nenye</tissue>
    </source>
</reference>
<keyword evidence="1" id="KW-0195">Cyclin</keyword>
<evidence type="ECO:0000313" key="3">
    <source>
        <dbReference type="EMBL" id="KAL3505059.1"/>
    </source>
</evidence>
<protein>
    <recommendedName>
        <fullName evidence="5">Cyclin N-terminal domain-containing protein</fullName>
    </recommendedName>
</protein>
<sequence>MLLRKEINGDGVRKQEEESTYVNRGNWSKDARLNAIQYILNTSLSFGFKIQTAYLAVTYLDKFFFRRLIEEDIISLYNRMKELNMERFELPNIIMSPDLSPIQLQRTTDETENSSLTTTSGIGAKRKRLSFKDEGDENIKMPDSKRPC</sequence>
<evidence type="ECO:0000256" key="1">
    <source>
        <dbReference type="ARBA" id="ARBA00023127"/>
    </source>
</evidence>
<dbReference type="PROSITE" id="PS00292">
    <property type="entry name" value="CYCLINS"/>
    <property type="match status" value="1"/>
</dbReference>
<evidence type="ECO:0000256" key="2">
    <source>
        <dbReference type="SAM" id="MobiDB-lite"/>
    </source>
</evidence>
<comment type="caution">
    <text evidence="3">The sequence shown here is derived from an EMBL/GenBank/DDBJ whole genome shotgun (WGS) entry which is preliminary data.</text>
</comment>